<keyword evidence="3 5" id="KW-1133">Transmembrane helix</keyword>
<proteinExistence type="predicted"/>
<evidence type="ECO:0000256" key="1">
    <source>
        <dbReference type="ARBA" id="ARBA00004141"/>
    </source>
</evidence>
<protein>
    <recommendedName>
        <fullName evidence="8">Rhomboid family intramembrane serine protease</fullName>
    </recommendedName>
</protein>
<feature type="transmembrane region" description="Helical" evidence="5">
    <location>
        <begin position="79"/>
        <end position="103"/>
    </location>
</feature>
<feature type="transmembrane region" description="Helical" evidence="5">
    <location>
        <begin position="142"/>
        <end position="161"/>
    </location>
</feature>
<sequence length="236" mass="25050">MEALVFNLTTAALLVVMFKAGVALVGPDTVQQRRIPWFAVGLTVVAIAGVVLQLCWGGAMDALDSDPSKAGWWRVLTSVFMQNGGVFGTAYNLATIAVIAALAEWFWGGWLMLALFLAGDLLPQTIGSLFGETASTDPRNFAGSSGSTYFLAATLAGALLLRNRGRGSVLLALAVPALGLAMWFAQENGHGLVSVYGFVLGLIVWALGRRVIRPDRDLTQAPRTTVGTLTAVVRKR</sequence>
<dbReference type="OrthoDB" id="3873419at2"/>
<reference evidence="6 7" key="2">
    <citation type="submission" date="2019-09" db="EMBL/GenBank/DDBJ databases">
        <authorList>
            <person name="Jin C."/>
        </authorList>
    </citation>
    <scope>NUCLEOTIDE SEQUENCE [LARGE SCALE GENOMIC DNA]</scope>
    <source>
        <strain evidence="6 7">AN110305</strain>
    </source>
</reference>
<evidence type="ECO:0000256" key="5">
    <source>
        <dbReference type="SAM" id="Phobius"/>
    </source>
</evidence>
<evidence type="ECO:0000256" key="4">
    <source>
        <dbReference type="ARBA" id="ARBA00023136"/>
    </source>
</evidence>
<feature type="transmembrane region" description="Helical" evidence="5">
    <location>
        <begin position="110"/>
        <end position="130"/>
    </location>
</feature>
<reference evidence="6 7" key="1">
    <citation type="submission" date="2019-09" db="EMBL/GenBank/DDBJ databases">
        <title>Goodfellowia gen. nov., a new genus of the Pseudonocardineae related to Actinoalloteichus, containing Goodfellowia coeruleoviolacea gen. nov., comb. nov. gen. nov., comb. nov.</title>
        <authorList>
            <person name="Labeda D."/>
        </authorList>
    </citation>
    <scope>NUCLEOTIDE SEQUENCE [LARGE SCALE GENOMIC DNA]</scope>
    <source>
        <strain evidence="6 7">AN110305</strain>
    </source>
</reference>
<keyword evidence="7" id="KW-1185">Reference proteome</keyword>
<comment type="subcellular location">
    <subcellularLocation>
        <location evidence="1">Membrane</location>
        <topology evidence="1">Multi-pass membrane protein</topology>
    </subcellularLocation>
</comment>
<feature type="transmembrane region" description="Helical" evidence="5">
    <location>
        <begin position="37"/>
        <end position="59"/>
    </location>
</feature>
<evidence type="ECO:0008006" key="8">
    <source>
        <dbReference type="Google" id="ProtNLM"/>
    </source>
</evidence>
<name>A0A5B2XBY2_9PSEU</name>
<evidence type="ECO:0000256" key="3">
    <source>
        <dbReference type="ARBA" id="ARBA00022989"/>
    </source>
</evidence>
<evidence type="ECO:0000256" key="2">
    <source>
        <dbReference type="ARBA" id="ARBA00022692"/>
    </source>
</evidence>
<dbReference type="GO" id="GO:0016020">
    <property type="term" value="C:membrane"/>
    <property type="evidence" value="ECO:0007669"/>
    <property type="project" value="UniProtKB-SubCell"/>
</dbReference>
<dbReference type="Gene3D" id="1.20.1540.10">
    <property type="entry name" value="Rhomboid-like"/>
    <property type="match status" value="1"/>
</dbReference>
<dbReference type="SUPFAM" id="SSF144091">
    <property type="entry name" value="Rhomboid-like"/>
    <property type="match status" value="1"/>
</dbReference>
<dbReference type="AlphaFoldDB" id="A0A5B2XBY2"/>
<keyword evidence="4 5" id="KW-0472">Membrane</keyword>
<dbReference type="InterPro" id="IPR035952">
    <property type="entry name" value="Rhomboid-like_sf"/>
</dbReference>
<evidence type="ECO:0000313" key="7">
    <source>
        <dbReference type="Proteomes" id="UP000323454"/>
    </source>
</evidence>
<feature type="transmembrane region" description="Helical" evidence="5">
    <location>
        <begin position="191"/>
        <end position="208"/>
    </location>
</feature>
<gene>
    <name evidence="6" type="ORF">F0L68_18575</name>
</gene>
<accession>A0A5B2XBY2</accession>
<dbReference type="Proteomes" id="UP000323454">
    <property type="component" value="Unassembled WGS sequence"/>
</dbReference>
<dbReference type="EMBL" id="VUOB01000031">
    <property type="protein sequence ID" value="KAA2261127.1"/>
    <property type="molecule type" value="Genomic_DNA"/>
</dbReference>
<feature type="transmembrane region" description="Helical" evidence="5">
    <location>
        <begin position="168"/>
        <end position="185"/>
    </location>
</feature>
<organism evidence="6 7">
    <name type="scientific">Solihabitans fulvus</name>
    <dbReference type="NCBI Taxonomy" id="1892852"/>
    <lineage>
        <taxon>Bacteria</taxon>
        <taxon>Bacillati</taxon>
        <taxon>Actinomycetota</taxon>
        <taxon>Actinomycetes</taxon>
        <taxon>Pseudonocardiales</taxon>
        <taxon>Pseudonocardiaceae</taxon>
        <taxon>Solihabitans</taxon>
    </lineage>
</organism>
<comment type="caution">
    <text evidence="6">The sequence shown here is derived from an EMBL/GenBank/DDBJ whole genome shotgun (WGS) entry which is preliminary data.</text>
</comment>
<evidence type="ECO:0000313" key="6">
    <source>
        <dbReference type="EMBL" id="KAA2261127.1"/>
    </source>
</evidence>
<feature type="transmembrane region" description="Helical" evidence="5">
    <location>
        <begin position="6"/>
        <end position="25"/>
    </location>
</feature>
<keyword evidence="2 5" id="KW-0812">Transmembrane</keyword>